<keyword evidence="3" id="KW-1185">Reference proteome</keyword>
<evidence type="ECO:0000313" key="3">
    <source>
        <dbReference type="Proteomes" id="UP001058290"/>
    </source>
</evidence>
<proteinExistence type="predicted"/>
<dbReference type="EMBL" id="CP104377">
    <property type="protein sequence ID" value="UXC20153.1"/>
    <property type="molecule type" value="Genomic_DNA"/>
</dbReference>
<evidence type="ECO:0008006" key="4">
    <source>
        <dbReference type="Google" id="ProtNLM"/>
    </source>
</evidence>
<protein>
    <recommendedName>
        <fullName evidence="4">Tail fiber protein</fullName>
    </recommendedName>
</protein>
<feature type="compositionally biased region" description="Pro residues" evidence="1">
    <location>
        <begin position="1"/>
        <end position="17"/>
    </location>
</feature>
<gene>
    <name evidence="2" type="ORF">N4T19_08610</name>
</gene>
<reference evidence="2" key="1">
    <citation type="submission" date="2022-09" db="EMBL/GenBank/DDBJ databases">
        <title>Bacterial diversity in gut of crayfish and pufferfish.</title>
        <authorList>
            <person name="Huang Y."/>
        </authorList>
    </citation>
    <scope>NUCLEOTIDE SEQUENCE</scope>
    <source>
        <strain evidence="2">PR12</strain>
    </source>
</reference>
<evidence type="ECO:0000313" key="2">
    <source>
        <dbReference type="EMBL" id="UXC20153.1"/>
    </source>
</evidence>
<evidence type="ECO:0000256" key="1">
    <source>
        <dbReference type="SAM" id="MobiDB-lite"/>
    </source>
</evidence>
<accession>A0ABY6A1L0</accession>
<dbReference type="Proteomes" id="UP001058290">
    <property type="component" value="Chromosome"/>
</dbReference>
<name>A0ABY6A1L0_9BURK</name>
<sequence>MPLVVPTPIPAYPPAPQPTDDRVSFSTKAFALAAAYEPQRLAFNTALGQVYTNSQWAQTKAQEAQQAASSADDSADAAHVSRVAADQAVQDVRDAMASIQAGPVASVMGRTGVVTGLAERSGPIYTKAVSMASAPLGQWASYNDGTGAGPDWPTSLAISCWNVFTYGTALRKTQRASQVLEGTQQGWIFERQLHDAVWSPWQRVLGDRTLIELSAGGGITTSGFLINPSLGSVQQYGIQTSVTLSITPARSPGDQVTFCAHMQGAFSITLGANIALPIGASLPTVANGEMLMLIFTAKYDNTWYCSIGGKYPG</sequence>
<organism evidence="2 3">
    <name type="scientific">Comamonas squillarum</name>
    <dbReference type="NCBI Taxonomy" id="2977320"/>
    <lineage>
        <taxon>Bacteria</taxon>
        <taxon>Pseudomonadati</taxon>
        <taxon>Pseudomonadota</taxon>
        <taxon>Betaproteobacteria</taxon>
        <taxon>Burkholderiales</taxon>
        <taxon>Comamonadaceae</taxon>
        <taxon>Comamonas</taxon>
    </lineage>
</organism>
<feature type="region of interest" description="Disordered" evidence="1">
    <location>
        <begin position="1"/>
        <end position="20"/>
    </location>
</feature>
<dbReference type="RefSeq" id="WP_260719912.1">
    <property type="nucleotide sequence ID" value="NZ_CP104377.1"/>
</dbReference>